<dbReference type="GO" id="GO:0030203">
    <property type="term" value="P:glycosaminoglycan metabolic process"/>
    <property type="evidence" value="ECO:0007669"/>
    <property type="project" value="TreeGrafter"/>
</dbReference>
<keyword evidence="6" id="KW-0325">Glycoprotein</keyword>
<dbReference type="GO" id="GO:0016020">
    <property type="term" value="C:membrane"/>
    <property type="evidence" value="ECO:0007669"/>
    <property type="project" value="TreeGrafter"/>
</dbReference>
<evidence type="ECO:0000256" key="9">
    <source>
        <dbReference type="SAM" id="SignalP"/>
    </source>
</evidence>
<sequence length="573" mass="63589">MAMVSVLVVAACVVVLSVVGVRGYQDDGTRAARPWPPVKTWNKSASGSVATLNPCTFVFTDKSAQPSGVERAIDLYKHVIFGNAGPCTSEDKARMLAGGDVLTGIEITAQHPIPGVAKNHEDYALEIPAGGTAMLTATSYEGVLRGLETFSQLVLHSALQPNDARTWHVADVPLQIEDAPTFGHRGLLIDVARTFLPVPVIKTIIDGMMYSKLNILHVHLTDSQAFPLQLHQNPEITFHGAQSADMVYSQDDFRELIQYATDRGVRVYPEIDSPGHTRAMGLAPTLHDIVSCANVSNWGKCCNEPPCGQLNIASQHMMQVLRNVTSEVAALFSDEYFHLGYDEINFNCWKQDASVQRYLKEHNVTINELLLTFFKNQRDMLHDVAPAKKRLYWEEASKQNPPLPLDKSTIVQVWGPPATLHEVLNDTDSDVIVSTSTDFYLDCGLGNMFGQASWCDPYKTWWHMYSHDILANVSKSDASRILGGESCSWGELAGPDNSLVRIFPRASAYGARLWQYANTVSQREANLRIADHAERLSRRGIPVSGTTLQYCRLYPDMCYGFLDNKQHDGNIHR</sequence>
<gene>
    <name evidence="12" type="ORF">PTSG_01337</name>
</gene>
<dbReference type="SUPFAM" id="SSF51445">
    <property type="entry name" value="(Trans)glycosidases"/>
    <property type="match status" value="1"/>
</dbReference>
<dbReference type="Gene3D" id="3.30.379.10">
    <property type="entry name" value="Chitobiase/beta-hexosaminidase domain 2-like"/>
    <property type="match status" value="1"/>
</dbReference>
<feature type="domain" description="Beta-hexosaminidase eukaryotic type N-terminal" evidence="11">
    <location>
        <begin position="34"/>
        <end position="153"/>
    </location>
</feature>
<dbReference type="OrthoDB" id="428480at2759"/>
<keyword evidence="13" id="KW-1185">Reference proteome</keyword>
<keyword evidence="4 9" id="KW-0732">Signal</keyword>
<evidence type="ECO:0000259" key="10">
    <source>
        <dbReference type="Pfam" id="PF00728"/>
    </source>
</evidence>
<feature type="chain" id="PRO_5003286967" description="beta-N-acetylhexosaminidase" evidence="9">
    <location>
        <begin position="24"/>
        <end position="573"/>
    </location>
</feature>
<evidence type="ECO:0000256" key="1">
    <source>
        <dbReference type="ARBA" id="ARBA00001231"/>
    </source>
</evidence>
<evidence type="ECO:0000313" key="13">
    <source>
        <dbReference type="Proteomes" id="UP000007799"/>
    </source>
</evidence>
<comment type="catalytic activity">
    <reaction evidence="1">
        <text>Hydrolysis of terminal non-reducing N-acetyl-D-hexosamine residues in N-acetyl-beta-D-hexosaminides.</text>
        <dbReference type="EC" id="3.2.1.52"/>
    </reaction>
</comment>
<comment type="similarity">
    <text evidence="2">Belongs to the glycosyl hydrolase 20 family.</text>
</comment>
<feature type="signal peptide" evidence="9">
    <location>
        <begin position="1"/>
        <end position="23"/>
    </location>
</feature>
<dbReference type="GeneID" id="16077907"/>
<keyword evidence="5" id="KW-0378">Hydrolase</keyword>
<proteinExistence type="inferred from homology"/>
<organism evidence="13">
    <name type="scientific">Salpingoeca rosetta (strain ATCC 50818 / BSB-021)</name>
    <dbReference type="NCBI Taxonomy" id="946362"/>
    <lineage>
        <taxon>Eukaryota</taxon>
        <taxon>Choanoflagellata</taxon>
        <taxon>Craspedida</taxon>
        <taxon>Salpingoecidae</taxon>
        <taxon>Salpingoeca</taxon>
    </lineage>
</organism>
<evidence type="ECO:0000256" key="8">
    <source>
        <dbReference type="PIRSR" id="PIRSR625705-1"/>
    </source>
</evidence>
<dbReference type="GO" id="GO:0005975">
    <property type="term" value="P:carbohydrate metabolic process"/>
    <property type="evidence" value="ECO:0007669"/>
    <property type="project" value="InterPro"/>
</dbReference>
<evidence type="ECO:0000313" key="12">
    <source>
        <dbReference type="EMBL" id="EGD80749.1"/>
    </source>
</evidence>
<dbReference type="GO" id="GO:0004563">
    <property type="term" value="F:beta-N-acetylhexosaminidase activity"/>
    <property type="evidence" value="ECO:0007669"/>
    <property type="project" value="UniProtKB-EC"/>
</dbReference>
<protein>
    <recommendedName>
        <fullName evidence="3">beta-N-acetylhexosaminidase</fullName>
        <ecNumber evidence="3">3.2.1.52</ecNumber>
    </recommendedName>
</protein>
<dbReference type="InterPro" id="IPR029019">
    <property type="entry name" value="HEX_eukaryotic_N"/>
</dbReference>
<dbReference type="STRING" id="946362.F2U021"/>
<dbReference type="PANTHER" id="PTHR22600">
    <property type="entry name" value="BETA-HEXOSAMINIDASE"/>
    <property type="match status" value="1"/>
</dbReference>
<dbReference type="RefSeq" id="XP_004997310.1">
    <property type="nucleotide sequence ID" value="XM_004997253.1"/>
</dbReference>
<dbReference type="Pfam" id="PF00728">
    <property type="entry name" value="Glyco_hydro_20"/>
    <property type="match status" value="1"/>
</dbReference>
<evidence type="ECO:0000256" key="2">
    <source>
        <dbReference type="ARBA" id="ARBA00006285"/>
    </source>
</evidence>
<evidence type="ECO:0000259" key="11">
    <source>
        <dbReference type="Pfam" id="PF14845"/>
    </source>
</evidence>
<evidence type="ECO:0000256" key="3">
    <source>
        <dbReference type="ARBA" id="ARBA00012663"/>
    </source>
</evidence>
<dbReference type="AlphaFoldDB" id="F2U021"/>
<feature type="active site" description="Proton donor" evidence="8">
    <location>
        <position position="343"/>
    </location>
</feature>
<dbReference type="InterPro" id="IPR015883">
    <property type="entry name" value="Glyco_hydro_20_cat"/>
</dbReference>
<accession>F2U021</accession>
<evidence type="ECO:0000256" key="5">
    <source>
        <dbReference type="ARBA" id="ARBA00022801"/>
    </source>
</evidence>
<dbReference type="KEGG" id="sre:PTSG_01337"/>
<dbReference type="SUPFAM" id="SSF55545">
    <property type="entry name" value="beta-N-acetylhexosaminidase-like domain"/>
    <property type="match status" value="1"/>
</dbReference>
<evidence type="ECO:0000256" key="4">
    <source>
        <dbReference type="ARBA" id="ARBA00022729"/>
    </source>
</evidence>
<dbReference type="eggNOG" id="KOG2499">
    <property type="taxonomic scope" value="Eukaryota"/>
</dbReference>
<evidence type="ECO:0000256" key="7">
    <source>
        <dbReference type="ARBA" id="ARBA00023295"/>
    </source>
</evidence>
<dbReference type="InterPro" id="IPR017853">
    <property type="entry name" value="GH"/>
</dbReference>
<dbReference type="InParanoid" id="F2U021"/>
<dbReference type="Proteomes" id="UP000007799">
    <property type="component" value="Unassembled WGS sequence"/>
</dbReference>
<feature type="domain" description="Glycoside hydrolase family 20 catalytic" evidence="10">
    <location>
        <begin position="182"/>
        <end position="515"/>
    </location>
</feature>
<dbReference type="InterPro" id="IPR025705">
    <property type="entry name" value="Beta_hexosaminidase_sua/sub"/>
</dbReference>
<keyword evidence="7" id="KW-0326">Glycosidase</keyword>
<dbReference type="FunFam" id="3.20.20.80:FF:000063">
    <property type="entry name" value="Beta-hexosaminidase"/>
    <property type="match status" value="1"/>
</dbReference>
<dbReference type="Pfam" id="PF14845">
    <property type="entry name" value="Glycohydro_20b2"/>
    <property type="match status" value="1"/>
</dbReference>
<evidence type="ECO:0000256" key="6">
    <source>
        <dbReference type="ARBA" id="ARBA00023180"/>
    </source>
</evidence>
<dbReference type="OMA" id="STSYYNW"/>
<dbReference type="EC" id="3.2.1.52" evidence="3"/>
<reference evidence="12" key="1">
    <citation type="submission" date="2009-08" db="EMBL/GenBank/DDBJ databases">
        <title>Annotation of Salpingoeca rosetta.</title>
        <authorList>
            <consortium name="The Broad Institute Genome Sequencing Platform"/>
            <person name="Russ C."/>
            <person name="Cuomo C."/>
            <person name="Burger G."/>
            <person name="Gray M.W."/>
            <person name="Holland P.W.H."/>
            <person name="King N."/>
            <person name="Lang F.B.F."/>
            <person name="Roger A.J."/>
            <person name="Ruiz-Trillo I."/>
            <person name="Young S.K."/>
            <person name="Zeng Q."/>
            <person name="Gargeya S."/>
            <person name="Alvarado L."/>
            <person name="Berlin A."/>
            <person name="Chapman S.B."/>
            <person name="Chen Z."/>
            <person name="Freedman E."/>
            <person name="Gellesch M."/>
            <person name="Goldberg J."/>
            <person name="Griggs A."/>
            <person name="Gujja S."/>
            <person name="Heilman E."/>
            <person name="Heiman D."/>
            <person name="Howarth C."/>
            <person name="Mehta T."/>
            <person name="Neiman D."/>
            <person name="Pearson M."/>
            <person name="Roberts A."/>
            <person name="Saif S."/>
            <person name="Shea T."/>
            <person name="Shenoy N."/>
            <person name="Sisk P."/>
            <person name="Stolte C."/>
            <person name="Sykes S."/>
            <person name="White J."/>
            <person name="Yandava C."/>
            <person name="Haas B."/>
            <person name="Nusbaum C."/>
            <person name="Birren B."/>
        </authorList>
    </citation>
    <scope>NUCLEOTIDE SEQUENCE [LARGE SCALE GENOMIC DNA]</scope>
    <source>
        <strain evidence="12">ATCC 50818</strain>
    </source>
</reference>
<dbReference type="Gene3D" id="3.20.20.80">
    <property type="entry name" value="Glycosidases"/>
    <property type="match status" value="1"/>
</dbReference>
<dbReference type="PRINTS" id="PR00738">
    <property type="entry name" value="GLHYDRLASE20"/>
</dbReference>
<dbReference type="PANTHER" id="PTHR22600:SF21">
    <property type="entry name" value="BETA-HEXOSAMINIDASE A"/>
    <property type="match status" value="1"/>
</dbReference>
<name>F2U021_SALR5</name>
<dbReference type="InterPro" id="IPR029018">
    <property type="entry name" value="Hex-like_dom2"/>
</dbReference>
<dbReference type="EMBL" id="GL832958">
    <property type="protein sequence ID" value="EGD80749.1"/>
    <property type="molecule type" value="Genomic_DNA"/>
</dbReference>